<keyword evidence="4" id="KW-1185">Reference proteome</keyword>
<accession>A0ABU0IKE3</accession>
<feature type="chain" id="PRO_5046706500" description="Secreted protein" evidence="2">
    <location>
        <begin position="25"/>
        <end position="98"/>
    </location>
</feature>
<feature type="region of interest" description="Disordered" evidence="1">
    <location>
        <begin position="74"/>
        <end position="98"/>
    </location>
</feature>
<dbReference type="EMBL" id="JAUSVS010000001">
    <property type="protein sequence ID" value="MDQ0462474.1"/>
    <property type="molecule type" value="Genomic_DNA"/>
</dbReference>
<dbReference type="Proteomes" id="UP001228905">
    <property type="component" value="Unassembled WGS sequence"/>
</dbReference>
<evidence type="ECO:0000256" key="1">
    <source>
        <dbReference type="SAM" id="MobiDB-lite"/>
    </source>
</evidence>
<sequence>MRRVLLPTLIAASLAVLGLTAASADQPSPGAPSAPAVKPDKNDPNRIVCTREHVVGSNRPRKICMTVAERQRLKDQADRDMDISKHNLDSREDLKKGF</sequence>
<comment type="caution">
    <text evidence="3">The sequence shown here is derived from an EMBL/GenBank/DDBJ whole genome shotgun (WGS) entry which is preliminary data.</text>
</comment>
<evidence type="ECO:0000313" key="3">
    <source>
        <dbReference type="EMBL" id="MDQ0462474.1"/>
    </source>
</evidence>
<name>A0ABU0IKE3_9CAUL</name>
<protein>
    <recommendedName>
        <fullName evidence="5">Secreted protein</fullName>
    </recommendedName>
</protein>
<feature type="region of interest" description="Disordered" evidence="1">
    <location>
        <begin position="22"/>
        <end position="44"/>
    </location>
</feature>
<keyword evidence="2" id="KW-0732">Signal</keyword>
<evidence type="ECO:0000313" key="4">
    <source>
        <dbReference type="Proteomes" id="UP001228905"/>
    </source>
</evidence>
<dbReference type="RefSeq" id="WP_307344815.1">
    <property type="nucleotide sequence ID" value="NZ_JAUSVS010000001.1"/>
</dbReference>
<evidence type="ECO:0000256" key="2">
    <source>
        <dbReference type="SAM" id="SignalP"/>
    </source>
</evidence>
<feature type="signal peptide" evidence="2">
    <location>
        <begin position="1"/>
        <end position="24"/>
    </location>
</feature>
<evidence type="ECO:0008006" key="5">
    <source>
        <dbReference type="Google" id="ProtNLM"/>
    </source>
</evidence>
<proteinExistence type="predicted"/>
<organism evidence="3 4">
    <name type="scientific">Caulobacter ginsengisoli</name>
    <dbReference type="NCBI Taxonomy" id="400775"/>
    <lineage>
        <taxon>Bacteria</taxon>
        <taxon>Pseudomonadati</taxon>
        <taxon>Pseudomonadota</taxon>
        <taxon>Alphaproteobacteria</taxon>
        <taxon>Caulobacterales</taxon>
        <taxon>Caulobacteraceae</taxon>
        <taxon>Caulobacter</taxon>
    </lineage>
</organism>
<reference evidence="3 4" key="1">
    <citation type="submission" date="2023-07" db="EMBL/GenBank/DDBJ databases">
        <title>Genomic Encyclopedia of Type Strains, Phase IV (KMG-IV): sequencing the most valuable type-strain genomes for metagenomic binning, comparative biology and taxonomic classification.</title>
        <authorList>
            <person name="Goeker M."/>
        </authorList>
    </citation>
    <scope>NUCLEOTIDE SEQUENCE [LARGE SCALE GENOMIC DNA]</scope>
    <source>
        <strain evidence="3 4">DSM 18695</strain>
    </source>
</reference>
<gene>
    <name evidence="3" type="ORF">QO010_000222</name>
</gene>